<dbReference type="InterPro" id="IPR027417">
    <property type="entry name" value="P-loop_NTPase"/>
</dbReference>
<dbReference type="PANTHER" id="PTHR43394:SF1">
    <property type="entry name" value="ATP-BINDING CASSETTE SUB-FAMILY B MEMBER 10, MITOCHONDRIAL"/>
    <property type="match status" value="1"/>
</dbReference>
<feature type="transmembrane region" description="Helical" evidence="7">
    <location>
        <begin position="154"/>
        <end position="173"/>
    </location>
</feature>
<evidence type="ECO:0000313" key="11">
    <source>
        <dbReference type="Proteomes" id="UP000826550"/>
    </source>
</evidence>
<dbReference type="Pfam" id="PF00005">
    <property type="entry name" value="ABC_tran"/>
    <property type="match status" value="1"/>
</dbReference>
<dbReference type="InterPro" id="IPR011527">
    <property type="entry name" value="ABC1_TM_dom"/>
</dbReference>
<dbReference type="RefSeq" id="WP_220220273.1">
    <property type="nucleotide sequence ID" value="NZ_CP048268.1"/>
</dbReference>
<protein>
    <submittedName>
        <fullName evidence="10">ABC transporter ATP-binding protein</fullName>
    </submittedName>
</protein>
<evidence type="ECO:0000259" key="9">
    <source>
        <dbReference type="PROSITE" id="PS50929"/>
    </source>
</evidence>
<dbReference type="Gene3D" id="1.20.1560.10">
    <property type="entry name" value="ABC transporter type 1, transmembrane domain"/>
    <property type="match status" value="1"/>
</dbReference>
<dbReference type="CDD" id="cd18551">
    <property type="entry name" value="ABC_6TM_LmrA_like"/>
    <property type="match status" value="1"/>
</dbReference>
<dbReference type="SUPFAM" id="SSF90123">
    <property type="entry name" value="ABC transporter transmembrane region"/>
    <property type="match status" value="1"/>
</dbReference>
<keyword evidence="4 10" id="KW-0067">ATP-binding</keyword>
<comment type="subcellular location">
    <subcellularLocation>
        <location evidence="1">Cell membrane</location>
        <topology evidence="1">Multi-pass membrane protein</topology>
    </subcellularLocation>
</comment>
<feature type="domain" description="ABC transporter" evidence="8">
    <location>
        <begin position="329"/>
        <end position="563"/>
    </location>
</feature>
<dbReference type="PROSITE" id="PS50929">
    <property type="entry name" value="ABC_TM1F"/>
    <property type="match status" value="1"/>
</dbReference>
<evidence type="ECO:0000256" key="7">
    <source>
        <dbReference type="SAM" id="Phobius"/>
    </source>
</evidence>
<dbReference type="PROSITE" id="PS00211">
    <property type="entry name" value="ABC_TRANSPORTER_1"/>
    <property type="match status" value="1"/>
</dbReference>
<evidence type="ECO:0000256" key="2">
    <source>
        <dbReference type="ARBA" id="ARBA00022692"/>
    </source>
</evidence>
<dbReference type="InterPro" id="IPR017871">
    <property type="entry name" value="ABC_transporter-like_CS"/>
</dbReference>
<dbReference type="SUPFAM" id="SSF52540">
    <property type="entry name" value="P-loop containing nucleoside triphosphate hydrolases"/>
    <property type="match status" value="1"/>
</dbReference>
<name>A0ABX8W7Q1_9LACO</name>
<keyword evidence="6 7" id="KW-0472">Membrane</keyword>
<dbReference type="InterPro" id="IPR039421">
    <property type="entry name" value="Type_1_exporter"/>
</dbReference>
<dbReference type="GO" id="GO:0005524">
    <property type="term" value="F:ATP binding"/>
    <property type="evidence" value="ECO:0007669"/>
    <property type="project" value="UniProtKB-KW"/>
</dbReference>
<proteinExistence type="predicted"/>
<dbReference type="SMART" id="SM00382">
    <property type="entry name" value="AAA"/>
    <property type="match status" value="1"/>
</dbReference>
<feature type="transmembrane region" description="Helical" evidence="7">
    <location>
        <begin position="131"/>
        <end position="148"/>
    </location>
</feature>
<feature type="transmembrane region" description="Helical" evidence="7">
    <location>
        <begin position="54"/>
        <end position="74"/>
    </location>
</feature>
<dbReference type="InterPro" id="IPR003439">
    <property type="entry name" value="ABC_transporter-like_ATP-bd"/>
</dbReference>
<evidence type="ECO:0000256" key="5">
    <source>
        <dbReference type="ARBA" id="ARBA00022989"/>
    </source>
</evidence>
<dbReference type="Gene3D" id="3.40.50.300">
    <property type="entry name" value="P-loop containing nucleotide triphosphate hydrolases"/>
    <property type="match status" value="1"/>
</dbReference>
<gene>
    <name evidence="10" type="ORF">GYM71_09395</name>
</gene>
<organism evidence="10 11">
    <name type="scientific">Lactobacillus panisapium</name>
    <dbReference type="NCBI Taxonomy" id="2012495"/>
    <lineage>
        <taxon>Bacteria</taxon>
        <taxon>Bacillati</taxon>
        <taxon>Bacillota</taxon>
        <taxon>Bacilli</taxon>
        <taxon>Lactobacillales</taxon>
        <taxon>Lactobacillaceae</taxon>
        <taxon>Lactobacillus</taxon>
    </lineage>
</organism>
<dbReference type="Pfam" id="PF00664">
    <property type="entry name" value="ABC_membrane"/>
    <property type="match status" value="1"/>
</dbReference>
<sequence>MKVIRLIRLKKFFWVGLFLSIISSVLGVIVPLYIKNIIDLKNIFKSTLSLSFLSKLVTILVLQTVISAMGNFLISREGERQIADIRNLLQTHLIHLPIPFFDNQESGQLSSRVINDSVLVKNFITGVVPEFITSLITTIGTFIVLFLLDWKLSLLIFLIFPLDALITIPLGNYEEKLTVKSQKSLSDLTGIVTESLRNIRAVKLSEAEENVLVKFGKKLRLLYKLSVKNEAVYAVISPIQSLVSFVLIVSVLLYGGYRVQQSTLTIGSLTSFLIYFYQVIGPINTIADFYTNYKQTKGAVAKIIEILHEKPEKYIVGSSKLKISKPYSLSVRNLCFSYDKKMVLEKVNVDFPAKKKIAIVGSSGAGKTTLVNLITRLYNPNAGSIMLNGIDSKKIDLSQWRSMFGVVSQENYIISGTIYDNLVFGLKNLPSNDEINNAIKIANLSTFLSSLRRGVHEIVGEQGLKLSGGQRQRLQIARAYLKDPDFLILDEATSNLDADSEKKVSLALKEVMKGKTIIAIAHRLSTIIDSDKIYFLDNKTIAASGTHEQLLRSVPKYRNFVKEQFLKTNISGKESKNVGRSLPGL</sequence>
<dbReference type="EMBL" id="CP048268">
    <property type="protein sequence ID" value="QYN53619.1"/>
    <property type="molecule type" value="Genomic_DNA"/>
</dbReference>
<evidence type="ECO:0000256" key="3">
    <source>
        <dbReference type="ARBA" id="ARBA00022741"/>
    </source>
</evidence>
<dbReference type="InterPro" id="IPR036640">
    <property type="entry name" value="ABC1_TM_sf"/>
</dbReference>
<dbReference type="PROSITE" id="PS50893">
    <property type="entry name" value="ABC_TRANSPORTER_2"/>
    <property type="match status" value="1"/>
</dbReference>
<dbReference type="InterPro" id="IPR003593">
    <property type="entry name" value="AAA+_ATPase"/>
</dbReference>
<keyword evidence="2 7" id="KW-0812">Transmembrane</keyword>
<feature type="transmembrane region" description="Helical" evidence="7">
    <location>
        <begin position="231"/>
        <end position="254"/>
    </location>
</feature>
<keyword evidence="11" id="KW-1185">Reference proteome</keyword>
<feature type="transmembrane region" description="Helical" evidence="7">
    <location>
        <begin position="12"/>
        <end position="34"/>
    </location>
</feature>
<evidence type="ECO:0000256" key="4">
    <source>
        <dbReference type="ARBA" id="ARBA00022840"/>
    </source>
</evidence>
<evidence type="ECO:0000259" key="8">
    <source>
        <dbReference type="PROSITE" id="PS50893"/>
    </source>
</evidence>
<dbReference type="PANTHER" id="PTHR43394">
    <property type="entry name" value="ATP-DEPENDENT PERMEASE MDL1, MITOCHONDRIAL"/>
    <property type="match status" value="1"/>
</dbReference>
<accession>A0ABX8W7Q1</accession>
<feature type="transmembrane region" description="Helical" evidence="7">
    <location>
        <begin position="266"/>
        <end position="287"/>
    </location>
</feature>
<feature type="domain" description="ABC transmembrane type-1" evidence="9">
    <location>
        <begin position="14"/>
        <end position="295"/>
    </location>
</feature>
<reference evidence="10 11" key="1">
    <citation type="submission" date="2020-01" db="EMBL/GenBank/DDBJ databases">
        <title>Vast differences in strain-level diversity in the gut microbiota of two closely related honey bee species.</title>
        <authorList>
            <person name="Ellegaard K.M."/>
            <person name="Suenami S."/>
            <person name="Miyazaki R."/>
            <person name="Engel P."/>
        </authorList>
    </citation>
    <scope>NUCLEOTIDE SEQUENCE [LARGE SCALE GENOMIC DNA]</scope>
    <source>
        <strain evidence="10 11">ESL0416</strain>
    </source>
</reference>
<evidence type="ECO:0000313" key="10">
    <source>
        <dbReference type="EMBL" id="QYN53619.1"/>
    </source>
</evidence>
<evidence type="ECO:0000256" key="6">
    <source>
        <dbReference type="ARBA" id="ARBA00023136"/>
    </source>
</evidence>
<evidence type="ECO:0000256" key="1">
    <source>
        <dbReference type="ARBA" id="ARBA00004651"/>
    </source>
</evidence>
<keyword evidence="5 7" id="KW-1133">Transmembrane helix</keyword>
<keyword evidence="3" id="KW-0547">Nucleotide-binding</keyword>
<dbReference type="Proteomes" id="UP000826550">
    <property type="component" value="Chromosome"/>
</dbReference>